<sequence length="402" mass="44934">MEDWAKIRYLCRQGLSIRKIAAEVGCSKKTVERALASDAPPVYKKRASTENSFTPFESRVRALLEQTPTLPATVIAQRVGWCGSITWFRDNVRRIRPDYQQADPVDTLIHRPGEQIQCDLTFPAGGIPDGTGQKVAFPVLVMVASYSRFMAARVLPTRTTADLVAGMWALLSTSFQAVPEQLLWDRETGIGQKALTQPVLSFAGILGTRIQQAPPRDPETKGVVERANGYLKSSFFPGRDFTCPADAQRQLDEWITEVANQRIHATTRKIPAVAWTADKAHMAALPPYPPQIDVLRQVRLPRNYYVAVDANHYSVDPRMINRIVTVHAGLEQVVVRAPDGTIVARHERVWGTHQTITDPMHAATAKQMRRQLATPPVSPQELEVEQADLNIYDRLTELEVES</sequence>
<accession>A0A7T0KP26</accession>
<dbReference type="Gene3D" id="1.10.10.60">
    <property type="entry name" value="Homeodomain-like"/>
    <property type="match status" value="1"/>
</dbReference>
<reference evidence="7 8" key="1">
    <citation type="submission" date="2020-11" db="EMBL/GenBank/DDBJ databases">
        <title>Corynebacterium sp. MC1420.</title>
        <authorList>
            <person name="Zhou J."/>
        </authorList>
    </citation>
    <scope>NUCLEOTIDE SEQUENCE [LARGE SCALE GENOMIC DNA]</scope>
    <source>
        <strain evidence="7 8">MC1420</strain>
    </source>
</reference>
<dbReference type="InterPro" id="IPR054353">
    <property type="entry name" value="IstA-like_C"/>
</dbReference>
<dbReference type="Pfam" id="PF02796">
    <property type="entry name" value="HTH_7"/>
    <property type="match status" value="1"/>
</dbReference>
<dbReference type="PANTHER" id="PTHR35004">
    <property type="entry name" value="TRANSPOSASE RV3428C-RELATED"/>
    <property type="match status" value="1"/>
</dbReference>
<dbReference type="KEGG" id="cqn:G7Y29_04760"/>
<gene>
    <name evidence="7" type="ORF">G7Y29_04760</name>
</gene>
<evidence type="ECO:0000259" key="5">
    <source>
        <dbReference type="PROSITE" id="PS50531"/>
    </source>
</evidence>
<keyword evidence="4" id="KW-0233">DNA recombination</keyword>
<feature type="domain" description="HTH IS21-type" evidence="5">
    <location>
        <begin position="2"/>
        <end position="64"/>
    </location>
</feature>
<feature type="domain" description="Integrase catalytic" evidence="6">
    <location>
        <begin position="108"/>
        <end position="279"/>
    </location>
</feature>
<proteinExistence type="inferred from homology"/>
<dbReference type="SUPFAM" id="SSF53098">
    <property type="entry name" value="Ribonuclease H-like"/>
    <property type="match status" value="1"/>
</dbReference>
<evidence type="ECO:0000313" key="7">
    <source>
        <dbReference type="EMBL" id="QPK84278.1"/>
    </source>
</evidence>
<organism evidence="7 8">
    <name type="scientific">Corynebacterium qintianiae</name>
    <dbReference type="NCBI Taxonomy" id="2709392"/>
    <lineage>
        <taxon>Bacteria</taxon>
        <taxon>Bacillati</taxon>
        <taxon>Actinomycetota</taxon>
        <taxon>Actinomycetes</taxon>
        <taxon>Mycobacteriales</taxon>
        <taxon>Corynebacteriaceae</taxon>
        <taxon>Corynebacterium</taxon>
    </lineage>
</organism>
<dbReference type="NCBIfam" id="NF033546">
    <property type="entry name" value="transpos_IS21"/>
    <property type="match status" value="1"/>
</dbReference>
<dbReference type="GO" id="GO:0003677">
    <property type="term" value="F:DNA binding"/>
    <property type="evidence" value="ECO:0007669"/>
    <property type="project" value="UniProtKB-KW"/>
</dbReference>
<dbReference type="InterPro" id="IPR036397">
    <property type="entry name" value="RNaseH_sf"/>
</dbReference>
<evidence type="ECO:0000256" key="4">
    <source>
        <dbReference type="ARBA" id="ARBA00023172"/>
    </source>
</evidence>
<dbReference type="Pfam" id="PF13683">
    <property type="entry name" value="rve_3"/>
    <property type="match status" value="1"/>
</dbReference>
<dbReference type="InterPro" id="IPR012337">
    <property type="entry name" value="RNaseH-like_sf"/>
</dbReference>
<dbReference type="PROSITE" id="PS50994">
    <property type="entry name" value="INTEGRASE"/>
    <property type="match status" value="1"/>
</dbReference>
<keyword evidence="8" id="KW-1185">Reference proteome</keyword>
<dbReference type="RefSeq" id="WP_196820198.1">
    <property type="nucleotide sequence ID" value="NZ_CP064955.1"/>
</dbReference>
<dbReference type="AlphaFoldDB" id="A0A7T0KP26"/>
<dbReference type="Gene3D" id="3.30.420.10">
    <property type="entry name" value="Ribonuclease H-like superfamily/Ribonuclease H"/>
    <property type="match status" value="1"/>
</dbReference>
<keyword evidence="3" id="KW-0238">DNA-binding</keyword>
<name>A0A7T0KP26_9CORY</name>
<evidence type="ECO:0000256" key="2">
    <source>
        <dbReference type="ARBA" id="ARBA00022578"/>
    </source>
</evidence>
<comment type="similarity">
    <text evidence="1">Belongs to the transposase IS21/IS408/IS1162 family.</text>
</comment>
<evidence type="ECO:0000256" key="3">
    <source>
        <dbReference type="ARBA" id="ARBA00023125"/>
    </source>
</evidence>
<dbReference type="PANTHER" id="PTHR35004:SF8">
    <property type="entry name" value="TRANSPOSASE RV3428C-RELATED"/>
    <property type="match status" value="1"/>
</dbReference>
<protein>
    <submittedName>
        <fullName evidence="7">IS21 family transposase</fullName>
    </submittedName>
</protein>
<dbReference type="GO" id="GO:0032196">
    <property type="term" value="P:transposition"/>
    <property type="evidence" value="ECO:0007669"/>
    <property type="project" value="UniProtKB-KW"/>
</dbReference>
<dbReference type="EMBL" id="CP064955">
    <property type="protein sequence ID" value="QPK84278.1"/>
    <property type="molecule type" value="Genomic_DNA"/>
</dbReference>
<dbReference type="GO" id="GO:0000150">
    <property type="term" value="F:DNA strand exchange activity"/>
    <property type="evidence" value="ECO:0007669"/>
    <property type="project" value="InterPro"/>
</dbReference>
<dbReference type="PROSITE" id="PS50531">
    <property type="entry name" value="HTH_IS21"/>
    <property type="match status" value="1"/>
</dbReference>
<dbReference type="InterPro" id="IPR017894">
    <property type="entry name" value="HTH_IS21_transposase_type"/>
</dbReference>
<dbReference type="Proteomes" id="UP000594586">
    <property type="component" value="Chromosome"/>
</dbReference>
<dbReference type="GO" id="GO:0015074">
    <property type="term" value="P:DNA integration"/>
    <property type="evidence" value="ECO:0007669"/>
    <property type="project" value="InterPro"/>
</dbReference>
<evidence type="ECO:0000259" key="6">
    <source>
        <dbReference type="PROSITE" id="PS50994"/>
    </source>
</evidence>
<evidence type="ECO:0000256" key="1">
    <source>
        <dbReference type="ARBA" id="ARBA00009277"/>
    </source>
</evidence>
<dbReference type="InterPro" id="IPR001584">
    <property type="entry name" value="Integrase_cat-core"/>
</dbReference>
<keyword evidence="2" id="KW-0815">Transposition</keyword>
<dbReference type="Pfam" id="PF22483">
    <property type="entry name" value="Mu-transpos_C_2"/>
    <property type="match status" value="1"/>
</dbReference>
<dbReference type="InterPro" id="IPR006120">
    <property type="entry name" value="Resolvase_HTH_dom"/>
</dbReference>
<evidence type="ECO:0000313" key="8">
    <source>
        <dbReference type="Proteomes" id="UP000594586"/>
    </source>
</evidence>